<reference evidence="1" key="1">
    <citation type="submission" date="2023-06" db="EMBL/GenBank/DDBJ databases">
        <authorList>
            <person name="Kurt Z."/>
        </authorList>
    </citation>
    <scope>NUCLEOTIDE SEQUENCE</scope>
</reference>
<sequence>MRRVSLLLFKNIRLIQCQKLMNFQSSWYIFIYFVQIRVQSPNYTRKNYVELEDIIQNYAEDHANMKITKIQSNLMIIVQSFYKRNLISKDHCGIFQQKINMNKIENLEDILKQ</sequence>
<evidence type="ECO:0000313" key="2">
    <source>
        <dbReference type="EMBL" id="CAL5984980.1"/>
    </source>
</evidence>
<dbReference type="Proteomes" id="UP001642409">
    <property type="component" value="Unassembled WGS sequence"/>
</dbReference>
<organism evidence="1">
    <name type="scientific">Hexamita inflata</name>
    <dbReference type="NCBI Taxonomy" id="28002"/>
    <lineage>
        <taxon>Eukaryota</taxon>
        <taxon>Metamonada</taxon>
        <taxon>Diplomonadida</taxon>
        <taxon>Hexamitidae</taxon>
        <taxon>Hexamitinae</taxon>
        <taxon>Hexamita</taxon>
    </lineage>
</organism>
<name>A0AA86UIH8_9EUKA</name>
<evidence type="ECO:0000313" key="1">
    <source>
        <dbReference type="EMBL" id="CAI9952542.1"/>
    </source>
</evidence>
<proteinExistence type="predicted"/>
<reference evidence="2 3" key="2">
    <citation type="submission" date="2024-07" db="EMBL/GenBank/DDBJ databases">
        <authorList>
            <person name="Akdeniz Z."/>
        </authorList>
    </citation>
    <scope>NUCLEOTIDE SEQUENCE [LARGE SCALE GENOMIC DNA]</scope>
</reference>
<gene>
    <name evidence="1" type="ORF">HINF_LOCUS40187</name>
    <name evidence="2" type="ORF">HINF_LOCUS8441</name>
</gene>
<comment type="caution">
    <text evidence="1">The sequence shown here is derived from an EMBL/GenBank/DDBJ whole genome shotgun (WGS) entry which is preliminary data.</text>
</comment>
<accession>A0AA86UIH8</accession>
<protein>
    <submittedName>
        <fullName evidence="2">Hypothetical_protein</fullName>
    </submittedName>
</protein>
<dbReference type="EMBL" id="CAXDID020000018">
    <property type="protein sequence ID" value="CAL5984980.1"/>
    <property type="molecule type" value="Genomic_DNA"/>
</dbReference>
<dbReference type="EMBL" id="CATOUU010000834">
    <property type="protein sequence ID" value="CAI9952542.1"/>
    <property type="molecule type" value="Genomic_DNA"/>
</dbReference>
<evidence type="ECO:0000313" key="3">
    <source>
        <dbReference type="Proteomes" id="UP001642409"/>
    </source>
</evidence>
<keyword evidence="3" id="KW-1185">Reference proteome</keyword>
<dbReference type="AlphaFoldDB" id="A0AA86UIH8"/>